<dbReference type="GeneID" id="301137707"/>
<feature type="transmembrane region" description="Helical" evidence="1">
    <location>
        <begin position="120"/>
        <end position="139"/>
    </location>
</feature>
<keyword evidence="3" id="KW-1185">Reference proteome</keyword>
<dbReference type="Proteomes" id="UP000036867">
    <property type="component" value="Unassembled WGS sequence"/>
</dbReference>
<evidence type="ECO:0000313" key="2">
    <source>
        <dbReference type="EMBL" id="KOO49920.1"/>
    </source>
</evidence>
<feature type="transmembrane region" description="Helical" evidence="1">
    <location>
        <begin position="6"/>
        <end position="28"/>
    </location>
</feature>
<evidence type="ECO:0008006" key="4">
    <source>
        <dbReference type="Google" id="ProtNLM"/>
    </source>
</evidence>
<feature type="transmembrane region" description="Helical" evidence="1">
    <location>
        <begin position="57"/>
        <end position="74"/>
    </location>
</feature>
<keyword evidence="1" id="KW-1133">Transmembrane helix</keyword>
<evidence type="ECO:0000256" key="1">
    <source>
        <dbReference type="SAM" id="Phobius"/>
    </source>
</evidence>
<gene>
    <name evidence="2" type="ORF">AMD00_16570</name>
</gene>
<accession>A0A0M0LFQ0</accession>
<protein>
    <recommendedName>
        <fullName evidence="4">DUF2269 domain-containing protein</fullName>
    </recommendedName>
</protein>
<proteinExistence type="predicted"/>
<sequence>MIYSIIVFIHVISAILSIGPFFVLLPMLKKMRTTENHHALEAYVGTFSTAIRIVKHAGHVLVTTGLLAMWLGGWNLMTSWIVMTFAVMISSIVFLASAFKPTIRTFNTPEFDQQQFINKLVKSVWIYIVLLSIMLWFMVAKPTLW</sequence>
<keyword evidence="1" id="KW-0812">Transmembrane</keyword>
<dbReference type="OrthoDB" id="2436717at2"/>
<name>A0A0M0LFQ0_9BACL</name>
<feature type="transmembrane region" description="Helical" evidence="1">
    <location>
        <begin position="80"/>
        <end position="99"/>
    </location>
</feature>
<reference evidence="3" key="1">
    <citation type="submission" date="2015-08" db="EMBL/GenBank/DDBJ databases">
        <title>Fjat-10028 dsm 16317.</title>
        <authorList>
            <person name="Liu B."/>
            <person name="Wang J."/>
            <person name="Zhu Y."/>
            <person name="Liu G."/>
            <person name="Chen Q."/>
            <person name="Chen Z."/>
            <person name="Lan J."/>
            <person name="Che J."/>
            <person name="Ge C."/>
            <person name="Shi H."/>
            <person name="Pan Z."/>
            <person name="Liu X."/>
        </authorList>
    </citation>
    <scope>NUCLEOTIDE SEQUENCE [LARGE SCALE GENOMIC DNA]</scope>
    <source>
        <strain evidence="3">DSM 16317</strain>
    </source>
</reference>
<keyword evidence="1" id="KW-0472">Membrane</keyword>
<organism evidence="2 3">
    <name type="scientific">Viridibacillus arvi</name>
    <dbReference type="NCBI Taxonomy" id="263475"/>
    <lineage>
        <taxon>Bacteria</taxon>
        <taxon>Bacillati</taxon>
        <taxon>Bacillota</taxon>
        <taxon>Bacilli</taxon>
        <taxon>Bacillales</taxon>
        <taxon>Caryophanaceae</taxon>
        <taxon>Viridibacillus</taxon>
    </lineage>
</organism>
<dbReference type="RefSeq" id="WP_053418097.1">
    <property type="nucleotide sequence ID" value="NZ_LILB01000005.1"/>
</dbReference>
<dbReference type="EMBL" id="LILB01000005">
    <property type="protein sequence ID" value="KOO49920.1"/>
    <property type="molecule type" value="Genomic_DNA"/>
</dbReference>
<evidence type="ECO:0000313" key="3">
    <source>
        <dbReference type="Proteomes" id="UP000036867"/>
    </source>
</evidence>
<dbReference type="AlphaFoldDB" id="A0A0M0LFQ0"/>
<comment type="caution">
    <text evidence="2">The sequence shown here is derived from an EMBL/GenBank/DDBJ whole genome shotgun (WGS) entry which is preliminary data.</text>
</comment>